<name>A0AAN5Z7M8_FUSAU</name>
<proteinExistence type="predicted"/>
<gene>
    <name evidence="2" type="ORF">FAUST_7924</name>
</gene>
<sequence>MQLLASFVPSTSTTRNTTTAPQGNPSNIKRQLLQPQEGSSSDLRPPGASSPRTPRRQLRLRPQGAGAFASGLKRRLRLEHQGGSSNTKRIAFFTSSLKMVASPQTSRGTNPSNTRKVAPPASRGTFASNIKKAPSPQTSDLKGHLHLEHQKGSFSGLKRTAPPRISRR</sequence>
<evidence type="ECO:0000313" key="3">
    <source>
        <dbReference type="Proteomes" id="UP000537989"/>
    </source>
</evidence>
<accession>A0AAN5Z7M8</accession>
<dbReference type="AlphaFoldDB" id="A0AAN5Z7M8"/>
<feature type="compositionally biased region" description="Basic and acidic residues" evidence="1">
    <location>
        <begin position="141"/>
        <end position="151"/>
    </location>
</feature>
<feature type="region of interest" description="Disordered" evidence="1">
    <location>
        <begin position="1"/>
        <end position="168"/>
    </location>
</feature>
<keyword evidence="3" id="KW-1185">Reference proteome</keyword>
<evidence type="ECO:0000313" key="2">
    <source>
        <dbReference type="EMBL" id="KAF5233850.1"/>
    </source>
</evidence>
<dbReference type="Proteomes" id="UP000537989">
    <property type="component" value="Unassembled WGS sequence"/>
</dbReference>
<feature type="compositionally biased region" description="Polar residues" evidence="1">
    <location>
        <begin position="82"/>
        <end position="115"/>
    </location>
</feature>
<feature type="compositionally biased region" description="Low complexity" evidence="1">
    <location>
        <begin position="10"/>
        <end position="19"/>
    </location>
</feature>
<organism evidence="2 3">
    <name type="scientific">Fusarium austroamericanum</name>
    <dbReference type="NCBI Taxonomy" id="282268"/>
    <lineage>
        <taxon>Eukaryota</taxon>
        <taxon>Fungi</taxon>
        <taxon>Dikarya</taxon>
        <taxon>Ascomycota</taxon>
        <taxon>Pezizomycotina</taxon>
        <taxon>Sordariomycetes</taxon>
        <taxon>Hypocreomycetidae</taxon>
        <taxon>Hypocreales</taxon>
        <taxon>Nectriaceae</taxon>
        <taxon>Fusarium</taxon>
    </lineage>
</organism>
<dbReference type="EMBL" id="JAAMOD010000247">
    <property type="protein sequence ID" value="KAF5233850.1"/>
    <property type="molecule type" value="Genomic_DNA"/>
</dbReference>
<protein>
    <submittedName>
        <fullName evidence="2">Uncharacterized protein</fullName>
    </submittedName>
</protein>
<reference evidence="2 3" key="1">
    <citation type="submission" date="2020-02" db="EMBL/GenBank/DDBJ databases">
        <title>Identification and distribution of gene clusters putatively required for synthesis of sphingolipid metabolism inhibitors in phylogenetically diverse species of the filamentous fungus Fusarium.</title>
        <authorList>
            <person name="Kim H.-S."/>
            <person name="Busman M."/>
            <person name="Brown D.W."/>
            <person name="Divon H."/>
            <person name="Uhlig S."/>
            <person name="Proctor R.H."/>
        </authorList>
    </citation>
    <scope>NUCLEOTIDE SEQUENCE [LARGE SCALE GENOMIC DNA]</scope>
    <source>
        <strain evidence="2 3">NRRL 2903</strain>
    </source>
</reference>
<comment type="caution">
    <text evidence="2">The sequence shown here is derived from an EMBL/GenBank/DDBJ whole genome shotgun (WGS) entry which is preliminary data.</text>
</comment>
<evidence type="ECO:0000256" key="1">
    <source>
        <dbReference type="SAM" id="MobiDB-lite"/>
    </source>
</evidence>
<feature type="compositionally biased region" description="Polar residues" evidence="1">
    <location>
        <begin position="20"/>
        <end position="42"/>
    </location>
</feature>